<dbReference type="InterPro" id="IPR036278">
    <property type="entry name" value="Sialidase_sf"/>
</dbReference>
<dbReference type="EMBL" id="QNBE01000021">
    <property type="protein sequence ID" value="RKX70966.1"/>
    <property type="molecule type" value="Genomic_DNA"/>
</dbReference>
<evidence type="ECO:0000313" key="2">
    <source>
        <dbReference type="Proteomes" id="UP000268469"/>
    </source>
</evidence>
<name>A0A660SLI1_UNCW3</name>
<dbReference type="PANTHER" id="PTHR43739">
    <property type="entry name" value="XYLOGLUCANASE (EUROFUNG)"/>
    <property type="match status" value="1"/>
</dbReference>
<proteinExistence type="predicted"/>
<sequence length="403" mass="43602">MNVMSFIFFIAGMWESIGPYGGPIYTFGPAPSDDSLIYIATYSSPATILRTTDQGNSWVKRGKIEGYVFSLAVSPNNPDVLYAGGYQKIARSTDGGMSWSEIQIGGNYIYDIIINPKDPSILYAVSTQEVGLYNYIALLKSTDGGTTWRIKVVNDTNRGIGYSLALDPADPGTIYVGGGIYTTTSIPALYKSTDGGGSFFDASAGIDSGNYVYALAIHPETPETLYAGTFYGYIYRSIDGGGSWNRVYHGSLLSSLTTSPCEPDAVYAGADTIIYKSTDAGATWFEVGTGYGKFYKSYRDLFTSRNIPGVLLTCDYEGCFKSTDGGGHWAEINQGINISFIYTIGISPHDPATLYTEYNAIYKSTNNGSDWQKLPTPLDCGNLCAFAFHNSDPDIILTLEGKG</sequence>
<dbReference type="SUPFAM" id="SSF110296">
    <property type="entry name" value="Oligoxyloglucan reducing end-specific cellobiohydrolase"/>
    <property type="match status" value="1"/>
</dbReference>
<gene>
    <name evidence="1" type="ORF">DRP53_03105</name>
</gene>
<evidence type="ECO:0000313" key="1">
    <source>
        <dbReference type="EMBL" id="RKX70966.1"/>
    </source>
</evidence>
<reference evidence="1 2" key="1">
    <citation type="submission" date="2018-06" db="EMBL/GenBank/DDBJ databases">
        <title>Extensive metabolic versatility and redundancy in microbially diverse, dynamic hydrothermal sediments.</title>
        <authorList>
            <person name="Dombrowski N."/>
            <person name="Teske A."/>
            <person name="Baker B.J."/>
        </authorList>
    </citation>
    <scope>NUCLEOTIDE SEQUENCE [LARGE SCALE GENOMIC DNA]</scope>
    <source>
        <strain evidence="1">B36_G15</strain>
    </source>
</reference>
<dbReference type="InterPro" id="IPR015943">
    <property type="entry name" value="WD40/YVTN_repeat-like_dom_sf"/>
</dbReference>
<dbReference type="PANTHER" id="PTHR43739:SF5">
    <property type="entry name" value="EXO-ALPHA-SIALIDASE"/>
    <property type="match status" value="1"/>
</dbReference>
<dbReference type="GO" id="GO:0010411">
    <property type="term" value="P:xyloglucan metabolic process"/>
    <property type="evidence" value="ECO:0007669"/>
    <property type="project" value="TreeGrafter"/>
</dbReference>
<dbReference type="AlphaFoldDB" id="A0A660SLI1"/>
<dbReference type="InterPro" id="IPR052025">
    <property type="entry name" value="Xyloglucanase_GH74"/>
</dbReference>
<dbReference type="Gene3D" id="2.130.10.10">
    <property type="entry name" value="YVTN repeat-like/Quinoprotein amine dehydrogenase"/>
    <property type="match status" value="4"/>
</dbReference>
<dbReference type="SUPFAM" id="SSF50939">
    <property type="entry name" value="Sialidases"/>
    <property type="match status" value="1"/>
</dbReference>
<dbReference type="CDD" id="cd15482">
    <property type="entry name" value="Sialidase_non-viral"/>
    <property type="match status" value="2"/>
</dbReference>
<evidence type="ECO:0008006" key="3">
    <source>
        <dbReference type="Google" id="ProtNLM"/>
    </source>
</evidence>
<comment type="caution">
    <text evidence="1">The sequence shown here is derived from an EMBL/GenBank/DDBJ whole genome shotgun (WGS) entry which is preliminary data.</text>
</comment>
<organism evidence="1 2">
    <name type="scientific">candidate division WOR-3 bacterium</name>
    <dbReference type="NCBI Taxonomy" id="2052148"/>
    <lineage>
        <taxon>Bacteria</taxon>
        <taxon>Bacteria division WOR-3</taxon>
    </lineage>
</organism>
<accession>A0A660SLI1</accession>
<dbReference type="Proteomes" id="UP000268469">
    <property type="component" value="Unassembled WGS sequence"/>
</dbReference>
<protein>
    <recommendedName>
        <fullName evidence="3">Sortilin N-terminal domain-containing protein</fullName>
    </recommendedName>
</protein>